<accession>F1LH96</accession>
<dbReference type="Gene3D" id="1.10.8.60">
    <property type="match status" value="1"/>
</dbReference>
<dbReference type="InterPro" id="IPR050052">
    <property type="entry name" value="ATP-dep_Clp_protease_ClpX"/>
</dbReference>
<keyword evidence="4" id="KW-0645">Protease</keyword>
<organism evidence="4">
    <name type="scientific">Ascaris suum</name>
    <name type="common">Pig roundworm</name>
    <name type="synonym">Ascaris lumbricoides</name>
    <dbReference type="NCBI Taxonomy" id="6253"/>
    <lineage>
        <taxon>Eukaryota</taxon>
        <taxon>Metazoa</taxon>
        <taxon>Ecdysozoa</taxon>
        <taxon>Nematoda</taxon>
        <taxon>Chromadorea</taxon>
        <taxon>Rhabditida</taxon>
        <taxon>Spirurina</taxon>
        <taxon>Ascaridomorpha</taxon>
        <taxon>Ascaridoidea</taxon>
        <taxon>Ascarididae</taxon>
        <taxon>Ascaris</taxon>
    </lineage>
</organism>
<evidence type="ECO:0000256" key="1">
    <source>
        <dbReference type="ARBA" id="ARBA00022741"/>
    </source>
</evidence>
<keyword evidence="1" id="KW-0547">Nucleotide-binding</keyword>
<reference evidence="4" key="1">
    <citation type="journal article" date="2011" name="Genome Res.">
        <title>Deep small RNA sequencing from the nematode Ascaris reveals conservation, functional diversification, and novel developmental profiles.</title>
        <authorList>
            <person name="Wang J."/>
            <person name="Czech B."/>
            <person name="Crunk A."/>
            <person name="Wallace A."/>
            <person name="Mitreva M."/>
            <person name="Hannon G.J."/>
            <person name="Davis R.E."/>
        </authorList>
    </citation>
    <scope>NUCLEOTIDE SEQUENCE</scope>
</reference>
<dbReference type="SUPFAM" id="SSF52540">
    <property type="entry name" value="P-loop containing nucleoside triphosphate hydrolases"/>
    <property type="match status" value="1"/>
</dbReference>
<name>F1LH96_ASCSU</name>
<dbReference type="GO" id="GO:0051603">
    <property type="term" value="P:proteolysis involved in protein catabolic process"/>
    <property type="evidence" value="ECO:0007669"/>
    <property type="project" value="TreeGrafter"/>
</dbReference>
<dbReference type="InterPro" id="IPR027417">
    <property type="entry name" value="P-loop_NTPase"/>
</dbReference>
<dbReference type="GO" id="GO:0016887">
    <property type="term" value="F:ATP hydrolysis activity"/>
    <property type="evidence" value="ECO:0007669"/>
    <property type="project" value="TreeGrafter"/>
</dbReference>
<dbReference type="Gene3D" id="3.40.50.300">
    <property type="entry name" value="P-loop containing nucleotide triphosphate hydrolases"/>
    <property type="match status" value="1"/>
</dbReference>
<keyword evidence="4" id="KW-0378">Hydrolase</keyword>
<feature type="domain" description="Clp ATPase C-terminal" evidence="3">
    <location>
        <begin position="44"/>
        <end position="129"/>
    </location>
</feature>
<evidence type="ECO:0000256" key="2">
    <source>
        <dbReference type="ARBA" id="ARBA00022840"/>
    </source>
</evidence>
<dbReference type="PANTHER" id="PTHR48102">
    <property type="entry name" value="ATP-DEPENDENT CLP PROTEASE ATP-BINDING SUBUNIT CLPX-LIKE, MITOCHONDRIAL-RELATED"/>
    <property type="match status" value="1"/>
</dbReference>
<dbReference type="EMBL" id="JI219839">
    <property type="protein sequence ID" value="ADY49500.1"/>
    <property type="molecule type" value="mRNA"/>
</dbReference>
<dbReference type="GO" id="GO:0005524">
    <property type="term" value="F:ATP binding"/>
    <property type="evidence" value="ECO:0007669"/>
    <property type="project" value="UniProtKB-KW"/>
</dbReference>
<dbReference type="AlphaFoldDB" id="F1LH96"/>
<dbReference type="FunFam" id="1.10.8.60:FF:000002">
    <property type="entry name" value="ATP-dependent Clp protease ATP-binding subunit ClpX"/>
    <property type="match status" value="1"/>
</dbReference>
<dbReference type="PANTHER" id="PTHR48102:SF7">
    <property type="entry name" value="ATP-DEPENDENT CLP PROTEASE ATP-BINDING SUBUNIT CLPX-LIKE, MITOCHONDRIAL"/>
    <property type="match status" value="1"/>
</dbReference>
<dbReference type="GO" id="GO:0008233">
    <property type="term" value="F:peptidase activity"/>
    <property type="evidence" value="ECO:0007669"/>
    <property type="project" value="UniProtKB-KW"/>
</dbReference>
<keyword evidence="2 4" id="KW-0067">ATP-binding</keyword>
<evidence type="ECO:0000259" key="3">
    <source>
        <dbReference type="SMART" id="SM01086"/>
    </source>
</evidence>
<dbReference type="Pfam" id="PF10431">
    <property type="entry name" value="ClpB_D2-small"/>
    <property type="match status" value="1"/>
</dbReference>
<dbReference type="SMART" id="SM01086">
    <property type="entry name" value="ClpB_D2-small"/>
    <property type="match status" value="1"/>
</dbReference>
<protein>
    <submittedName>
        <fullName evidence="4">ATP-dependent Clp protease ATP-binding subunit ClpX</fullName>
    </submittedName>
</protein>
<dbReference type="InterPro" id="IPR019489">
    <property type="entry name" value="Clp_ATPase_C"/>
</dbReference>
<proteinExistence type="evidence at transcript level"/>
<evidence type="ECO:0000313" key="4">
    <source>
        <dbReference type="EMBL" id="ADY49500.1"/>
    </source>
</evidence>
<sequence>MKSDTKTLSQKELYENITSDDLINYGLIPEFMGRISNIAPLVPLNEKDMLHILTKPKNAIVKQYEKLFAMDNVELKFEPQALKAMAHKTIERNVGARGLSSILEKTMNDLMFEVPGDKTVTSIVIDKCY</sequence>